<dbReference type="InterPro" id="IPR003329">
    <property type="entry name" value="Cytidylyl_trans"/>
</dbReference>
<evidence type="ECO:0000256" key="2">
    <source>
        <dbReference type="ARBA" id="ARBA00022695"/>
    </source>
</evidence>
<dbReference type="GO" id="GO:0008690">
    <property type="term" value="F:3-deoxy-manno-octulosonate cytidylyltransferase activity"/>
    <property type="evidence" value="ECO:0007669"/>
    <property type="project" value="InterPro"/>
</dbReference>
<gene>
    <name evidence="4" type="ORF">DFR49_0468</name>
</gene>
<dbReference type="Pfam" id="PF02348">
    <property type="entry name" value="CTP_transf_3"/>
    <property type="match status" value="1"/>
</dbReference>
<proteinExistence type="predicted"/>
<dbReference type="PANTHER" id="PTHR42866">
    <property type="entry name" value="3-DEOXY-MANNO-OCTULOSONATE CYTIDYLYLTRANSFERASE"/>
    <property type="match status" value="1"/>
</dbReference>
<organism evidence="4 5">
    <name type="scientific">Hephaestia caeni</name>
    <dbReference type="NCBI Taxonomy" id="645617"/>
    <lineage>
        <taxon>Bacteria</taxon>
        <taxon>Pseudomonadati</taxon>
        <taxon>Pseudomonadota</taxon>
        <taxon>Alphaproteobacteria</taxon>
        <taxon>Sphingomonadales</taxon>
        <taxon>Sphingomonadaceae</taxon>
        <taxon>Hephaestia</taxon>
    </lineage>
</organism>
<name>A0A397PDD7_9SPHN</name>
<accession>A0A397PDD7</accession>
<dbReference type="AlphaFoldDB" id="A0A397PDD7"/>
<dbReference type="NCBIfam" id="NF003950">
    <property type="entry name" value="PRK05450.1-3"/>
    <property type="match status" value="1"/>
</dbReference>
<dbReference type="Gene3D" id="3.90.550.10">
    <property type="entry name" value="Spore Coat Polysaccharide Biosynthesis Protein SpsA, Chain A"/>
    <property type="match status" value="1"/>
</dbReference>
<comment type="caution">
    <text evidence="4">The sequence shown here is derived from an EMBL/GenBank/DDBJ whole genome shotgun (WGS) entry which is preliminary data.</text>
</comment>
<evidence type="ECO:0000256" key="1">
    <source>
        <dbReference type="ARBA" id="ARBA00022679"/>
    </source>
</evidence>
<dbReference type="InterPro" id="IPR004528">
    <property type="entry name" value="KdsB"/>
</dbReference>
<sequence>MSGGLSVSFTSMICSVSRSVDMRVTIVIPARYESSRFPGKPFAQLKGASGTERSLLERTVNAALAVCPTIEVVVATDDSRIADAARSAGARSTITSSLCLNGTERCAAAIEDGAVDADVIVNLQGDAPLTPPSAIAALISEMSTDPTVMVATAMTRCGSDTVTRLRADEAAGRIGGTTVVTDGAGDALYFSKRLLPYGGGSVECPIFLHLGLYAYRRRALLHYAALPPAPLEAAEGLEQLRFLDERIPMRMVEISEPAGGLWEVNNPGDIYIVEQALALRGIA</sequence>
<dbReference type="CDD" id="cd02517">
    <property type="entry name" value="CMP-KDO-Synthetase"/>
    <property type="match status" value="1"/>
</dbReference>
<keyword evidence="1 4" id="KW-0808">Transferase</keyword>
<reference evidence="4 5" key="1">
    <citation type="submission" date="2018-08" db="EMBL/GenBank/DDBJ databases">
        <title>Genomic Encyclopedia of Type Strains, Phase IV (KMG-IV): sequencing the most valuable type-strain genomes for metagenomic binning, comparative biology and taxonomic classification.</title>
        <authorList>
            <person name="Goeker M."/>
        </authorList>
    </citation>
    <scope>NUCLEOTIDE SEQUENCE [LARGE SCALE GENOMIC DNA]</scope>
    <source>
        <strain evidence="4 5">DSM 25527</strain>
    </source>
</reference>
<dbReference type="GO" id="GO:0009103">
    <property type="term" value="P:lipopolysaccharide biosynthetic process"/>
    <property type="evidence" value="ECO:0007669"/>
    <property type="project" value="UniProtKB-KW"/>
</dbReference>
<protein>
    <submittedName>
        <fullName evidence="4">3-deoxy-manno-octulosonate cytidylyltransferase (CMP-KDO synthetase)</fullName>
    </submittedName>
</protein>
<dbReference type="SUPFAM" id="SSF53448">
    <property type="entry name" value="Nucleotide-diphospho-sugar transferases"/>
    <property type="match status" value="1"/>
</dbReference>
<evidence type="ECO:0000313" key="4">
    <source>
        <dbReference type="EMBL" id="RIA45939.1"/>
    </source>
</evidence>
<dbReference type="Proteomes" id="UP000266568">
    <property type="component" value="Unassembled WGS sequence"/>
</dbReference>
<evidence type="ECO:0000256" key="3">
    <source>
        <dbReference type="ARBA" id="ARBA00022985"/>
    </source>
</evidence>
<evidence type="ECO:0000313" key="5">
    <source>
        <dbReference type="Proteomes" id="UP000266568"/>
    </source>
</evidence>
<keyword evidence="5" id="KW-1185">Reference proteome</keyword>
<keyword evidence="2 4" id="KW-0548">Nucleotidyltransferase</keyword>
<dbReference type="GO" id="GO:0005829">
    <property type="term" value="C:cytosol"/>
    <property type="evidence" value="ECO:0007669"/>
    <property type="project" value="TreeGrafter"/>
</dbReference>
<dbReference type="NCBIfam" id="NF003952">
    <property type="entry name" value="PRK05450.1-5"/>
    <property type="match status" value="1"/>
</dbReference>
<dbReference type="EMBL" id="QXDC01000002">
    <property type="protein sequence ID" value="RIA45939.1"/>
    <property type="molecule type" value="Genomic_DNA"/>
</dbReference>
<dbReference type="InterPro" id="IPR029044">
    <property type="entry name" value="Nucleotide-diphossugar_trans"/>
</dbReference>
<keyword evidence="3" id="KW-0448">Lipopolysaccharide biosynthesis</keyword>
<dbReference type="PANTHER" id="PTHR42866:SF2">
    <property type="entry name" value="3-DEOXY-MANNO-OCTULOSONATE CYTIDYLYLTRANSFERASE, MITOCHONDRIAL"/>
    <property type="match status" value="1"/>
</dbReference>